<feature type="compositionally biased region" description="Low complexity" evidence="1">
    <location>
        <begin position="58"/>
        <end position="74"/>
    </location>
</feature>
<comment type="caution">
    <text evidence="3">The sequence shown here is derived from an EMBL/GenBank/DDBJ whole genome shotgun (WGS) entry which is preliminary data.</text>
</comment>
<sequence length="74" mass="7908">MRRFIIPVAALMVLAGPAFAQADLKAQGDQSQTDKNAPNEPMKHTKKHHMTHKKTAKAKSSTPSTAPAAGTSQQ</sequence>
<keyword evidence="2" id="KW-0732">Signal</keyword>
<proteinExistence type="predicted"/>
<organism evidence="3">
    <name type="scientific">Acidicaldus sp</name>
    <dbReference type="NCBI Taxonomy" id="1872105"/>
    <lineage>
        <taxon>Bacteria</taxon>
        <taxon>Pseudomonadati</taxon>
        <taxon>Pseudomonadota</taxon>
        <taxon>Alphaproteobacteria</taxon>
        <taxon>Acetobacterales</taxon>
        <taxon>Acetobacteraceae</taxon>
        <taxon>Acidicaldus</taxon>
    </lineage>
</organism>
<evidence type="ECO:0000256" key="1">
    <source>
        <dbReference type="SAM" id="MobiDB-lite"/>
    </source>
</evidence>
<reference evidence="3" key="1">
    <citation type="journal article" date="2020" name="mSystems">
        <title>Genome- and Community-Level Interaction Insights into Carbon Utilization and Element Cycling Functions of Hydrothermarchaeota in Hydrothermal Sediment.</title>
        <authorList>
            <person name="Zhou Z."/>
            <person name="Liu Y."/>
            <person name="Xu W."/>
            <person name="Pan J."/>
            <person name="Luo Z.H."/>
            <person name="Li M."/>
        </authorList>
    </citation>
    <scope>NUCLEOTIDE SEQUENCE</scope>
    <source>
        <strain evidence="3">SpSt-997</strain>
    </source>
</reference>
<gene>
    <name evidence="3" type="ORF">ENY07_05940</name>
</gene>
<feature type="region of interest" description="Disordered" evidence="1">
    <location>
        <begin position="24"/>
        <end position="74"/>
    </location>
</feature>
<evidence type="ECO:0000256" key="2">
    <source>
        <dbReference type="SAM" id="SignalP"/>
    </source>
</evidence>
<feature type="compositionally biased region" description="Basic residues" evidence="1">
    <location>
        <begin position="44"/>
        <end position="57"/>
    </location>
</feature>
<evidence type="ECO:0008006" key="4">
    <source>
        <dbReference type="Google" id="ProtNLM"/>
    </source>
</evidence>
<dbReference type="AlphaFoldDB" id="A0A8J4H9I0"/>
<evidence type="ECO:0000313" key="3">
    <source>
        <dbReference type="EMBL" id="HGC42744.1"/>
    </source>
</evidence>
<name>A0A8J4H9I0_9PROT</name>
<dbReference type="EMBL" id="DTQM01000112">
    <property type="protein sequence ID" value="HGC42744.1"/>
    <property type="molecule type" value="Genomic_DNA"/>
</dbReference>
<feature type="chain" id="PRO_5035240773" description="Pentapeptide MXKDX repeat protein" evidence="2">
    <location>
        <begin position="21"/>
        <end position="74"/>
    </location>
</feature>
<accession>A0A8J4H9I0</accession>
<protein>
    <recommendedName>
        <fullName evidence="4">Pentapeptide MXKDX repeat protein</fullName>
    </recommendedName>
</protein>
<feature type="signal peptide" evidence="2">
    <location>
        <begin position="1"/>
        <end position="20"/>
    </location>
</feature>